<dbReference type="RefSeq" id="WP_035525101.1">
    <property type="nucleotide sequence ID" value="NZ_JDSO01000193.1"/>
</dbReference>
<gene>
    <name evidence="1" type="ORF">HPS10_10965</name>
</gene>
<accession>A0A836YX61</accession>
<proteinExistence type="predicted"/>
<evidence type="ECO:0000313" key="2">
    <source>
        <dbReference type="Proteomes" id="UP000027036"/>
    </source>
</evidence>
<dbReference type="EMBL" id="JDSO01000193">
    <property type="protein sequence ID" value="KDB44845.1"/>
    <property type="molecule type" value="Genomic_DNA"/>
</dbReference>
<protein>
    <submittedName>
        <fullName evidence="1">Uncharacterized protein</fullName>
    </submittedName>
</protein>
<comment type="caution">
    <text evidence="1">The sequence shown here is derived from an EMBL/GenBank/DDBJ whole genome shotgun (WGS) entry which is preliminary data.</text>
</comment>
<organism evidence="1 2">
    <name type="scientific">Glaesserella parasuis HPS10</name>
    <dbReference type="NCBI Taxonomy" id="1450514"/>
    <lineage>
        <taxon>Bacteria</taxon>
        <taxon>Pseudomonadati</taxon>
        <taxon>Pseudomonadota</taxon>
        <taxon>Gammaproteobacteria</taxon>
        <taxon>Pasteurellales</taxon>
        <taxon>Pasteurellaceae</taxon>
        <taxon>Glaesserella</taxon>
    </lineage>
</organism>
<sequence>MCTLMQKDVLIELIATAQADLSKRLELPLNDDQIYLSRLRSEIYRSEPDVLDFQLLSTQVKQISDKYHSLPLI</sequence>
<name>A0A836YX61_GLAPU</name>
<dbReference type="Proteomes" id="UP000027036">
    <property type="component" value="Unassembled WGS sequence"/>
</dbReference>
<evidence type="ECO:0000313" key="1">
    <source>
        <dbReference type="EMBL" id="KDB44845.1"/>
    </source>
</evidence>
<dbReference type="AlphaFoldDB" id="A0A836YX61"/>
<reference evidence="1 2" key="1">
    <citation type="submission" date="2014-02" db="EMBL/GenBank/DDBJ databases">
        <title>Comparative genomics of Haemophilus parasuis isolated from pig lungs.</title>
        <authorList>
            <person name="Kittichotirat W."/>
            <person name="Bumgarner R.E."/>
            <person name="Lawrence P."/>
        </authorList>
    </citation>
    <scope>NUCLEOTIDE SEQUENCE [LARGE SCALE GENOMIC DNA]</scope>
    <source>
        <strain evidence="1 2">HPS10</strain>
    </source>
</reference>